<dbReference type="AlphaFoldDB" id="A0A094YGH7"/>
<accession>A0A094YGH7</accession>
<sequence length="146" mass="16085">MRLPLSDEQREAFITAVDCGEVAEQAVLSIGTSVTGAGLDPSRDSFEAFYSQMCTKATGCAGVNPDYVRGLRSGDGYGYRTFLNNAWEAWPEFIDFAQAKLTERDAEIARLRKSLEHIRDLPFPQMDLPATTMHSIAHKALKGPEA</sequence>
<evidence type="ECO:0000313" key="2">
    <source>
        <dbReference type="Proteomes" id="UP000029448"/>
    </source>
</evidence>
<organism evidence="1 2">
    <name type="scientific">Acetobacter tropicalis</name>
    <dbReference type="NCBI Taxonomy" id="104102"/>
    <lineage>
        <taxon>Bacteria</taxon>
        <taxon>Pseudomonadati</taxon>
        <taxon>Pseudomonadota</taxon>
        <taxon>Alphaproteobacteria</taxon>
        <taxon>Acetobacterales</taxon>
        <taxon>Acetobacteraceae</taxon>
        <taxon>Acetobacter</taxon>
    </lineage>
</organism>
<reference evidence="1 2" key="1">
    <citation type="submission" date="2014-06" db="EMBL/GenBank/DDBJ databases">
        <title>Functional and comparative genomic analyses of the Drosophila gut microbiota identify candidate symbiosis factors.</title>
        <authorList>
            <person name="Newell P.D."/>
            <person name="Chaston J.M."/>
            <person name="Douglas A.E."/>
        </authorList>
    </citation>
    <scope>NUCLEOTIDE SEQUENCE [LARGE SCALE GENOMIC DNA]</scope>
    <source>
        <strain evidence="1 2">DmCS_006</strain>
    </source>
</reference>
<keyword evidence="2" id="KW-1185">Reference proteome</keyword>
<name>A0A094YGH7_9PROT</name>
<comment type="caution">
    <text evidence="1">The sequence shown here is derived from an EMBL/GenBank/DDBJ whole genome shotgun (WGS) entry which is preliminary data.</text>
</comment>
<dbReference type="PATRIC" id="fig|104102.7.peg.3080"/>
<dbReference type="Proteomes" id="UP000029448">
    <property type="component" value="Unassembled WGS sequence"/>
</dbReference>
<dbReference type="RefSeq" id="WP_035382096.1">
    <property type="nucleotide sequence ID" value="NZ_JACAOJ010000014.1"/>
</dbReference>
<dbReference type="EMBL" id="JOKM01000103">
    <property type="protein sequence ID" value="KGB21130.1"/>
    <property type="molecule type" value="Genomic_DNA"/>
</dbReference>
<protein>
    <submittedName>
        <fullName evidence="1">Uncharacterized protein</fullName>
    </submittedName>
</protein>
<gene>
    <name evidence="1" type="ORF">AtDm6_3125</name>
</gene>
<dbReference type="GeneID" id="89478547"/>
<evidence type="ECO:0000313" key="1">
    <source>
        <dbReference type="EMBL" id="KGB21130.1"/>
    </source>
</evidence>
<proteinExistence type="predicted"/>